<sequence>MPDGRRTPSLDQLTDRGFAETVACQSCKASAGETCTRADPHTGERVPVTNFPAHHSRLKRAERIQRLNAEPTQEDS</sequence>
<feature type="region of interest" description="Disordered" evidence="1">
    <location>
        <begin position="33"/>
        <end position="55"/>
    </location>
</feature>
<evidence type="ECO:0000256" key="1">
    <source>
        <dbReference type="SAM" id="MobiDB-lite"/>
    </source>
</evidence>
<dbReference type="Pfam" id="PF24623">
    <property type="entry name" value="Phage_zn_bind_8"/>
    <property type="match status" value="1"/>
</dbReference>
<gene>
    <name evidence="3" type="ORF">GCM10007304_18060</name>
</gene>
<organism evidence="3 4">
    <name type="scientific">Rhodococcoides trifolii</name>
    <dbReference type="NCBI Taxonomy" id="908250"/>
    <lineage>
        <taxon>Bacteria</taxon>
        <taxon>Bacillati</taxon>
        <taxon>Actinomycetota</taxon>
        <taxon>Actinomycetes</taxon>
        <taxon>Mycobacteriales</taxon>
        <taxon>Nocardiaceae</taxon>
        <taxon>Rhodococcoides</taxon>
    </lineage>
</organism>
<dbReference type="AlphaFoldDB" id="A0A917D1L6"/>
<dbReference type="Proteomes" id="UP000654257">
    <property type="component" value="Unassembled WGS sequence"/>
</dbReference>
<reference evidence="3" key="2">
    <citation type="submission" date="2020-09" db="EMBL/GenBank/DDBJ databases">
        <authorList>
            <person name="Sun Q."/>
            <person name="Sedlacek I."/>
        </authorList>
    </citation>
    <scope>NUCLEOTIDE SEQUENCE</scope>
    <source>
        <strain evidence="3">CCM 7905</strain>
    </source>
</reference>
<evidence type="ECO:0000313" key="3">
    <source>
        <dbReference type="EMBL" id="GGG04339.1"/>
    </source>
</evidence>
<proteinExistence type="predicted"/>
<dbReference type="EMBL" id="BMCU01000002">
    <property type="protein sequence ID" value="GGG04339.1"/>
    <property type="molecule type" value="Genomic_DNA"/>
</dbReference>
<dbReference type="InterPro" id="IPR056911">
    <property type="entry name" value="Phage_Znf_bind_put"/>
</dbReference>
<name>A0A917D1L6_9NOCA</name>
<feature type="domain" description="DNA-binding phage zinc finger" evidence="2">
    <location>
        <begin position="19"/>
        <end position="69"/>
    </location>
</feature>
<accession>A0A917D1L6</accession>
<evidence type="ECO:0000259" key="2">
    <source>
        <dbReference type="Pfam" id="PF24623"/>
    </source>
</evidence>
<evidence type="ECO:0000313" key="4">
    <source>
        <dbReference type="Proteomes" id="UP000654257"/>
    </source>
</evidence>
<protein>
    <recommendedName>
        <fullName evidence="2">DNA-binding phage zinc finger domain-containing protein</fullName>
    </recommendedName>
</protein>
<comment type="caution">
    <text evidence="3">The sequence shown here is derived from an EMBL/GenBank/DDBJ whole genome shotgun (WGS) entry which is preliminary data.</text>
</comment>
<reference evidence="3" key="1">
    <citation type="journal article" date="2014" name="Int. J. Syst. Evol. Microbiol.">
        <title>Complete genome sequence of Corynebacterium casei LMG S-19264T (=DSM 44701T), isolated from a smear-ripened cheese.</title>
        <authorList>
            <consortium name="US DOE Joint Genome Institute (JGI-PGF)"/>
            <person name="Walter F."/>
            <person name="Albersmeier A."/>
            <person name="Kalinowski J."/>
            <person name="Ruckert C."/>
        </authorList>
    </citation>
    <scope>NUCLEOTIDE SEQUENCE</scope>
    <source>
        <strain evidence="3">CCM 7905</strain>
    </source>
</reference>
<keyword evidence="4" id="KW-1185">Reference proteome</keyword>